<organism evidence="1 2">
    <name type="scientific">Ambispora leptoticha</name>
    <dbReference type="NCBI Taxonomy" id="144679"/>
    <lineage>
        <taxon>Eukaryota</taxon>
        <taxon>Fungi</taxon>
        <taxon>Fungi incertae sedis</taxon>
        <taxon>Mucoromycota</taxon>
        <taxon>Glomeromycotina</taxon>
        <taxon>Glomeromycetes</taxon>
        <taxon>Archaeosporales</taxon>
        <taxon>Ambisporaceae</taxon>
        <taxon>Ambispora</taxon>
    </lineage>
</organism>
<evidence type="ECO:0000313" key="1">
    <source>
        <dbReference type="EMBL" id="CAG8510662.1"/>
    </source>
</evidence>
<keyword evidence="2" id="KW-1185">Reference proteome</keyword>
<proteinExistence type="predicted"/>
<dbReference type="EMBL" id="CAJVPS010000823">
    <property type="protein sequence ID" value="CAG8510662.1"/>
    <property type="molecule type" value="Genomic_DNA"/>
</dbReference>
<gene>
    <name evidence="1" type="ORF">ALEPTO_LOCUS3958</name>
</gene>
<reference evidence="1" key="1">
    <citation type="submission" date="2021-06" db="EMBL/GenBank/DDBJ databases">
        <authorList>
            <person name="Kallberg Y."/>
            <person name="Tangrot J."/>
            <person name="Rosling A."/>
        </authorList>
    </citation>
    <scope>NUCLEOTIDE SEQUENCE</scope>
    <source>
        <strain evidence="1">FL130A</strain>
    </source>
</reference>
<evidence type="ECO:0000313" key="2">
    <source>
        <dbReference type="Proteomes" id="UP000789508"/>
    </source>
</evidence>
<feature type="non-terminal residue" evidence="1">
    <location>
        <position position="1"/>
    </location>
</feature>
<dbReference type="AlphaFoldDB" id="A0A9N8ZXK5"/>
<name>A0A9N8ZXK5_9GLOM</name>
<dbReference type="Proteomes" id="UP000789508">
    <property type="component" value="Unassembled WGS sequence"/>
</dbReference>
<comment type="caution">
    <text evidence="1">The sequence shown here is derived from an EMBL/GenBank/DDBJ whole genome shotgun (WGS) entry which is preliminary data.</text>
</comment>
<accession>A0A9N8ZXK5</accession>
<protein>
    <submittedName>
        <fullName evidence="1">4953_t:CDS:1</fullName>
    </submittedName>
</protein>
<sequence>SDIHRHPITMTIPAPTNFTANMNANRNRPMITDPRSNVVCVVADRIVMVRDF</sequence>